<dbReference type="Gene3D" id="3.20.20.80">
    <property type="entry name" value="Glycosidases"/>
    <property type="match status" value="1"/>
</dbReference>
<evidence type="ECO:0000256" key="1">
    <source>
        <dbReference type="ARBA" id="ARBA00008452"/>
    </source>
</evidence>
<dbReference type="PANTHER" id="PTHR38784:SF1">
    <property type="entry name" value="SUCROSE PHOSPHORYLASE"/>
    <property type="match status" value="1"/>
</dbReference>
<comment type="similarity">
    <text evidence="1">Belongs to the glycosyl hydrolase 13 family. Sucrose phosphorylase subfamily.</text>
</comment>
<accession>A0A0A0C0I0</accession>
<feature type="active site" description="Proton donor" evidence="4">
    <location>
        <position position="239"/>
    </location>
</feature>
<evidence type="ECO:0000313" key="8">
    <source>
        <dbReference type="Proteomes" id="UP000054314"/>
    </source>
</evidence>
<dbReference type="Pfam" id="PF00128">
    <property type="entry name" value="Alpha-amylase"/>
    <property type="match status" value="1"/>
</dbReference>
<feature type="binding site" evidence="5">
    <location>
        <begin position="347"/>
        <end position="350"/>
    </location>
    <ligand>
        <name>substrate</name>
    </ligand>
</feature>
<evidence type="ECO:0000259" key="6">
    <source>
        <dbReference type="SMART" id="SM00642"/>
    </source>
</evidence>
<organism evidence="7 8">
    <name type="scientific">Cellulomonas bogoriensis 69B4 = DSM 16987</name>
    <dbReference type="NCBI Taxonomy" id="1386082"/>
    <lineage>
        <taxon>Bacteria</taxon>
        <taxon>Bacillati</taxon>
        <taxon>Actinomycetota</taxon>
        <taxon>Actinomycetes</taxon>
        <taxon>Micrococcales</taxon>
        <taxon>Cellulomonadaceae</taxon>
        <taxon>Cellulomonas</taxon>
    </lineage>
</organism>
<feature type="binding site" evidence="5">
    <location>
        <begin position="197"/>
        <end position="199"/>
    </location>
    <ligand>
        <name>substrate</name>
    </ligand>
</feature>
<dbReference type="PIRSF" id="PIRSF003059">
    <property type="entry name" value="Sucrose_phosphorylase"/>
    <property type="match status" value="1"/>
</dbReference>
<dbReference type="InterPro" id="IPR006047">
    <property type="entry name" value="GH13_cat_dom"/>
</dbReference>
<evidence type="ECO:0000313" key="7">
    <source>
        <dbReference type="EMBL" id="KGM13681.1"/>
    </source>
</evidence>
<feature type="binding site" evidence="5">
    <location>
        <position position="57"/>
    </location>
    <ligand>
        <name>substrate</name>
    </ligand>
</feature>
<dbReference type="RefSeq" id="WP_035058588.1">
    <property type="nucleotide sequence ID" value="NZ_AXCZ01000029.1"/>
</dbReference>
<dbReference type="SMART" id="SM00642">
    <property type="entry name" value="Aamy"/>
    <property type="match status" value="1"/>
</dbReference>
<gene>
    <name evidence="7" type="ORF">N869_11430</name>
</gene>
<dbReference type="GO" id="GO:0004645">
    <property type="term" value="F:1,4-alpha-oligoglucan phosphorylase activity"/>
    <property type="evidence" value="ECO:0007669"/>
    <property type="project" value="InterPro"/>
</dbReference>
<feature type="binding site" evidence="5">
    <location>
        <position position="239"/>
    </location>
    <ligand>
        <name>substrate</name>
    </ligand>
</feature>
<dbReference type="InterPro" id="IPR022527">
    <property type="entry name" value="Sucrose_phospho"/>
</dbReference>
<sequence>MGDQGTTRRGDGPQLIAYADRFGGSVAGLAELLRGPLAGAFDGVHVLPFFTPFDGADAGFDPVDHTQVDPRLGTWDDVAGLARDHTVMADLIVNHVSSSSEAFQDVVRRGRDSRWAPMFLTLEGVFPGGATEADLAAIYRPRPGLPFTAMTLGGERRLVWTTFTAEQVDLDIRSPLAWEYLTEVVDRQTSAGVAMVRLDAVGYVAKAPGTSCFMLPEATEVVARIREHARVRGARVLLEIHGYHRQQVEIARTVDMVYDFALPPLLLHALSAGDLAPLAAWLDIRPTNTVTVLDTHDGIGIIDAGKGPAGEPGLLDEEQIDRLVEGIHERSGGQSRRATGGAASNLDLYQVNCTYYDALGADDDRYLLARLIQVFLPGVPQVYYVGLMAGSNDMELLDRTGVGRDINRHHYTRDEIAADLQRPVVQRQLAALRLRARHPAFAGTATHRVQGSTLTVTWTAGDHRAELVADVAAVTGVVRVTGEGGAVREFAMADLD</sequence>
<feature type="binding site" evidence="5">
    <location>
        <position position="95"/>
    </location>
    <ligand>
        <name>substrate</name>
    </ligand>
</feature>
<dbReference type="NCBIfam" id="TIGR03852">
    <property type="entry name" value="sucrose_gtfA"/>
    <property type="match status" value="1"/>
</dbReference>
<dbReference type="Proteomes" id="UP000054314">
    <property type="component" value="Unassembled WGS sequence"/>
</dbReference>
<reference evidence="7 8" key="1">
    <citation type="submission" date="2013-08" db="EMBL/GenBank/DDBJ databases">
        <title>Genome sequencing of Cellulomonas bogoriensis 69B4.</title>
        <authorList>
            <person name="Chen F."/>
            <person name="Li Y."/>
            <person name="Wang G."/>
        </authorList>
    </citation>
    <scope>NUCLEOTIDE SEQUENCE [LARGE SCALE GENOMIC DNA]</scope>
    <source>
        <strain evidence="7 8">69B4</strain>
    </source>
</reference>
<proteinExistence type="inferred from homology"/>
<dbReference type="OrthoDB" id="9805159at2"/>
<evidence type="ECO:0000256" key="2">
    <source>
        <dbReference type="ARBA" id="ARBA00022676"/>
    </source>
</evidence>
<dbReference type="InterPro" id="IPR016377">
    <property type="entry name" value="Sucrose_GGa_phosphorylase-rel"/>
</dbReference>
<keyword evidence="3" id="KW-0808">Transferase</keyword>
<feature type="binding site" evidence="5">
    <location>
        <begin position="296"/>
        <end position="297"/>
    </location>
    <ligand>
        <name>substrate</name>
    </ligand>
</feature>
<keyword evidence="8" id="KW-1185">Reference proteome</keyword>
<dbReference type="PANTHER" id="PTHR38784">
    <property type="entry name" value="SUCROSE PHOSPHORYLASE"/>
    <property type="match status" value="1"/>
</dbReference>
<dbReference type="EMBL" id="AXCZ01000029">
    <property type="protein sequence ID" value="KGM13681.1"/>
    <property type="molecule type" value="Genomic_DNA"/>
</dbReference>
<keyword evidence="2" id="KW-0328">Glycosyltransferase</keyword>
<dbReference type="InterPro" id="IPR045857">
    <property type="entry name" value="O16G_dom_2"/>
</dbReference>
<dbReference type="Gene3D" id="3.90.400.10">
    <property type="entry name" value="Oligo-1,6-glucosidase, Domain 2"/>
    <property type="match status" value="1"/>
</dbReference>
<evidence type="ECO:0000256" key="4">
    <source>
        <dbReference type="PIRSR" id="PIRSR003059-1"/>
    </source>
</evidence>
<evidence type="ECO:0000256" key="3">
    <source>
        <dbReference type="ARBA" id="ARBA00022679"/>
    </source>
</evidence>
<comment type="caution">
    <text evidence="7">The sequence shown here is derived from an EMBL/GenBank/DDBJ whole genome shotgun (WGS) entry which is preliminary data.</text>
</comment>
<dbReference type="GO" id="GO:0005975">
    <property type="term" value="P:carbohydrate metabolic process"/>
    <property type="evidence" value="ECO:0007669"/>
    <property type="project" value="InterPro"/>
</dbReference>
<feature type="active site" description="Nucleophile" evidence="4">
    <location>
        <position position="199"/>
    </location>
</feature>
<evidence type="ECO:0000256" key="5">
    <source>
        <dbReference type="PIRSR" id="PIRSR003059-2"/>
    </source>
</evidence>
<protein>
    <submittedName>
        <fullName evidence="7">Sucrose phosphorylase</fullName>
    </submittedName>
</protein>
<feature type="binding site" evidence="5">
    <location>
        <position position="404"/>
    </location>
    <ligand>
        <name>substrate</name>
    </ligand>
</feature>
<name>A0A0A0C0I0_9CELL</name>
<dbReference type="InterPro" id="IPR017853">
    <property type="entry name" value="GH"/>
</dbReference>
<feature type="domain" description="Glycosyl hydrolase family 13 catalytic" evidence="6">
    <location>
        <begin position="4"/>
        <end position="433"/>
    </location>
</feature>
<dbReference type="SUPFAM" id="SSF51445">
    <property type="entry name" value="(Trans)glycosidases"/>
    <property type="match status" value="1"/>
</dbReference>
<dbReference type="AlphaFoldDB" id="A0A0A0C0I0"/>